<name>A0A832N3G7_9GAMM</name>
<comment type="caution">
    <text evidence="2">The sequence shown here is derived from an EMBL/GenBank/DDBJ whole genome shotgun (WGS) entry which is preliminary data.</text>
</comment>
<dbReference type="AlphaFoldDB" id="A0A832N3G7"/>
<sequence length="91" mass="9670">MLNAFNLRLILIGAAFFATAASANNMATPFSIKNLNPFILVYGLPVSESAELKTRGSHASAISLDIVNNSMLTSNGGESISLDGETYRLAY</sequence>
<dbReference type="Proteomes" id="UP000885832">
    <property type="component" value="Unassembled WGS sequence"/>
</dbReference>
<accession>A0A832N3G7</accession>
<keyword evidence="1" id="KW-0732">Signal</keyword>
<gene>
    <name evidence="2" type="ORF">ENJ65_04065</name>
</gene>
<reference evidence="2" key="1">
    <citation type="journal article" date="2020" name="mSystems">
        <title>Genome- and Community-Level Interaction Insights into Carbon Utilization and Element Cycling Functions of Hydrothermarchaeota in Hydrothermal Sediment.</title>
        <authorList>
            <person name="Zhou Z."/>
            <person name="Liu Y."/>
            <person name="Xu W."/>
            <person name="Pan J."/>
            <person name="Luo Z.H."/>
            <person name="Li M."/>
        </authorList>
    </citation>
    <scope>NUCLEOTIDE SEQUENCE [LARGE SCALE GENOMIC DNA]</scope>
    <source>
        <strain evidence="2">HyVt-505</strain>
    </source>
</reference>
<feature type="signal peptide" evidence="1">
    <location>
        <begin position="1"/>
        <end position="23"/>
    </location>
</feature>
<protein>
    <submittedName>
        <fullName evidence="2">Uncharacterized protein</fullName>
    </submittedName>
</protein>
<organism evidence="2">
    <name type="scientific">Candidatus Tenderia electrophaga</name>
    <dbReference type="NCBI Taxonomy" id="1748243"/>
    <lineage>
        <taxon>Bacteria</taxon>
        <taxon>Pseudomonadati</taxon>
        <taxon>Pseudomonadota</taxon>
        <taxon>Gammaproteobacteria</taxon>
        <taxon>Candidatus Tenderiales</taxon>
        <taxon>Candidatus Tenderiaceae</taxon>
        <taxon>Candidatus Tenderia</taxon>
    </lineage>
</organism>
<proteinExistence type="predicted"/>
<feature type="non-terminal residue" evidence="2">
    <location>
        <position position="91"/>
    </location>
</feature>
<dbReference type="EMBL" id="DRNF01000255">
    <property type="protein sequence ID" value="HHJ80790.1"/>
    <property type="molecule type" value="Genomic_DNA"/>
</dbReference>
<evidence type="ECO:0000256" key="1">
    <source>
        <dbReference type="SAM" id="SignalP"/>
    </source>
</evidence>
<feature type="chain" id="PRO_5032544019" evidence="1">
    <location>
        <begin position="24"/>
        <end position="91"/>
    </location>
</feature>
<evidence type="ECO:0000313" key="2">
    <source>
        <dbReference type="EMBL" id="HHJ80790.1"/>
    </source>
</evidence>